<protein>
    <recommendedName>
        <fullName evidence="8">PGG domain-containing protein</fullName>
    </recommendedName>
</protein>
<keyword evidence="6" id="KW-0472">Membrane</keyword>
<keyword evidence="4" id="KW-1133">Transmembrane helix</keyword>
<dbReference type="Pfam" id="PF13962">
    <property type="entry name" value="PGG"/>
    <property type="match status" value="1"/>
</dbReference>
<evidence type="ECO:0000259" key="8">
    <source>
        <dbReference type="Pfam" id="PF13962"/>
    </source>
</evidence>
<dbReference type="PANTHER" id="PTHR24186">
    <property type="entry name" value="PROTEIN PHOSPHATASE 1 REGULATORY SUBUNIT"/>
    <property type="match status" value="1"/>
</dbReference>
<evidence type="ECO:0000256" key="7">
    <source>
        <dbReference type="SAM" id="MobiDB-lite"/>
    </source>
</evidence>
<dbReference type="InterPro" id="IPR036770">
    <property type="entry name" value="Ankyrin_rpt-contain_sf"/>
</dbReference>
<organism evidence="9 10">
    <name type="scientific">Dovyalis caffra</name>
    <dbReference type="NCBI Taxonomy" id="77055"/>
    <lineage>
        <taxon>Eukaryota</taxon>
        <taxon>Viridiplantae</taxon>
        <taxon>Streptophyta</taxon>
        <taxon>Embryophyta</taxon>
        <taxon>Tracheophyta</taxon>
        <taxon>Spermatophyta</taxon>
        <taxon>Magnoliopsida</taxon>
        <taxon>eudicotyledons</taxon>
        <taxon>Gunneridae</taxon>
        <taxon>Pentapetalae</taxon>
        <taxon>rosids</taxon>
        <taxon>fabids</taxon>
        <taxon>Malpighiales</taxon>
        <taxon>Salicaceae</taxon>
        <taxon>Flacourtieae</taxon>
        <taxon>Dovyalis</taxon>
    </lineage>
</organism>
<evidence type="ECO:0000256" key="2">
    <source>
        <dbReference type="ARBA" id="ARBA00022692"/>
    </source>
</evidence>
<evidence type="ECO:0000256" key="3">
    <source>
        <dbReference type="ARBA" id="ARBA00022737"/>
    </source>
</evidence>
<feature type="region of interest" description="Disordered" evidence="7">
    <location>
        <begin position="151"/>
        <end position="175"/>
    </location>
</feature>
<accession>A0AAV1R2C2</accession>
<comment type="caution">
    <text evidence="9">The sequence shown here is derived from an EMBL/GenBank/DDBJ whole genome shotgun (WGS) entry which is preliminary data.</text>
</comment>
<name>A0AAV1R2C2_9ROSI</name>
<sequence length="266" mass="29529">MTPMHLGAYLDYPSAVKPLLNHDQSVAYFRNRDGMTALYIAASVGAISSIKKLMGFCPDCAKRLIIEAGMRFTSQPKVGKAECELINEGNTPLNVLATSSKYILALINRREVDKWSLNDNDLTPLEMVPNSTLNSTCAEADIHRSLNDKMHLPDNSQNLPYTTKENPNGEEKTNGEGASILQRIREIHLTLIATVTFAADFTLSDGHNSEGKDKRNDSSNRKKLLLENLLLQKTIAMILAISAVFLHFISAMHNEVEIHDFLDSSK</sequence>
<gene>
    <name evidence="9" type="ORF">DCAF_LOCUS4890</name>
</gene>
<dbReference type="AlphaFoldDB" id="A0AAV1R2C2"/>
<dbReference type="PANTHER" id="PTHR24186:SF53">
    <property type="entry name" value="PGG DOMAIN-CONTAINING PROTEIN"/>
    <property type="match status" value="1"/>
</dbReference>
<evidence type="ECO:0000313" key="10">
    <source>
        <dbReference type="Proteomes" id="UP001314170"/>
    </source>
</evidence>
<keyword evidence="5" id="KW-0040">ANK repeat</keyword>
<proteinExistence type="predicted"/>
<dbReference type="GO" id="GO:0005886">
    <property type="term" value="C:plasma membrane"/>
    <property type="evidence" value="ECO:0007669"/>
    <property type="project" value="TreeGrafter"/>
</dbReference>
<dbReference type="InterPro" id="IPR026961">
    <property type="entry name" value="PGG_dom"/>
</dbReference>
<keyword evidence="10" id="KW-1185">Reference proteome</keyword>
<keyword evidence="2" id="KW-0812">Transmembrane</keyword>
<evidence type="ECO:0000313" key="9">
    <source>
        <dbReference type="EMBL" id="CAK7327183.1"/>
    </source>
</evidence>
<comment type="subcellular location">
    <subcellularLocation>
        <location evidence="1">Membrane</location>
        <topology evidence="1">Multi-pass membrane protein</topology>
    </subcellularLocation>
</comment>
<evidence type="ECO:0000256" key="1">
    <source>
        <dbReference type="ARBA" id="ARBA00004141"/>
    </source>
</evidence>
<feature type="compositionally biased region" description="Polar residues" evidence="7">
    <location>
        <begin position="154"/>
        <end position="166"/>
    </location>
</feature>
<dbReference type="Gene3D" id="1.25.40.20">
    <property type="entry name" value="Ankyrin repeat-containing domain"/>
    <property type="match status" value="1"/>
</dbReference>
<feature type="domain" description="PGG" evidence="8">
    <location>
        <begin position="190"/>
        <end position="253"/>
    </location>
</feature>
<keyword evidence="3" id="KW-0677">Repeat</keyword>
<dbReference type="Proteomes" id="UP001314170">
    <property type="component" value="Unassembled WGS sequence"/>
</dbReference>
<evidence type="ECO:0000256" key="4">
    <source>
        <dbReference type="ARBA" id="ARBA00022989"/>
    </source>
</evidence>
<dbReference type="SUPFAM" id="SSF48403">
    <property type="entry name" value="Ankyrin repeat"/>
    <property type="match status" value="1"/>
</dbReference>
<reference evidence="9 10" key="1">
    <citation type="submission" date="2024-01" db="EMBL/GenBank/DDBJ databases">
        <authorList>
            <person name="Waweru B."/>
        </authorList>
    </citation>
    <scope>NUCLEOTIDE SEQUENCE [LARGE SCALE GENOMIC DNA]</scope>
</reference>
<evidence type="ECO:0000256" key="6">
    <source>
        <dbReference type="ARBA" id="ARBA00023136"/>
    </source>
</evidence>
<evidence type="ECO:0000256" key="5">
    <source>
        <dbReference type="ARBA" id="ARBA00023043"/>
    </source>
</evidence>
<dbReference type="EMBL" id="CAWUPB010000851">
    <property type="protein sequence ID" value="CAK7327183.1"/>
    <property type="molecule type" value="Genomic_DNA"/>
</dbReference>